<organism evidence="1 2">
    <name type="scientific">Methanococcus maripaludis OS7</name>
    <dbReference type="NCBI Taxonomy" id="637915"/>
    <lineage>
        <taxon>Archaea</taxon>
        <taxon>Methanobacteriati</taxon>
        <taxon>Methanobacteriota</taxon>
        <taxon>Methanomada group</taxon>
        <taxon>Methanococci</taxon>
        <taxon>Methanococcales</taxon>
        <taxon>Methanococcaceae</taxon>
        <taxon>Methanococcus</taxon>
    </lineage>
</organism>
<reference evidence="1 2" key="1">
    <citation type="submission" date="2009-06" db="EMBL/GenBank/DDBJ databases">
        <title>Molecular Evidence for Microbiologically Influenced Corrosion from genome of Methanogen.</title>
        <authorList>
            <person name="Ito N."/>
            <person name="Tsurumaru H."/>
            <person name="Shimizu A."/>
            <person name="Harada T."/>
            <person name="Hosoyama A."/>
            <person name="Horikawa H."/>
            <person name="Wakai S."/>
            <person name="Sasaki K."/>
            <person name="Nishijima K."/>
            <person name="Ataku H."/>
            <person name="Yamazaki J."/>
            <person name="Mise M."/>
            <person name="Yamazaki S."/>
            <person name="Tanikawa S."/>
            <person name="Harayama S."/>
            <person name="Fujita N."/>
        </authorList>
    </citation>
    <scope>NUCLEOTIDE SEQUENCE [LARGE SCALE GENOMIC DNA]</scope>
    <source>
        <strain evidence="2">OS7 ( NBRC 103642)</strain>
    </source>
</reference>
<dbReference type="AlphaFoldDB" id="A0A2Z5PGI9"/>
<sequence length="65" mass="7501">MAQYIVILKNPSNGFPIPLMDFDDELIIYNSLEDLKKEECPLFKMGSYEVFELGTGKTIEEIIQK</sequence>
<evidence type="ECO:0000313" key="2">
    <source>
        <dbReference type="Proteomes" id="UP000263689"/>
    </source>
</evidence>
<name>A0A2Z5PGI9_METMI</name>
<protein>
    <submittedName>
        <fullName evidence="1">Uncharacterized protein</fullName>
    </submittedName>
</protein>
<gene>
    <name evidence="1" type="ORF">MMOS7_04840</name>
</gene>
<accession>A0A2Z5PGI9</accession>
<dbReference type="Proteomes" id="UP000263689">
    <property type="component" value="Chromosome"/>
</dbReference>
<dbReference type="GeneID" id="37874969"/>
<proteinExistence type="predicted"/>
<dbReference type="RefSeq" id="WP_013998871.1">
    <property type="nucleotide sequence ID" value="NZ_AP011528.1"/>
</dbReference>
<evidence type="ECO:0000313" key="1">
    <source>
        <dbReference type="EMBL" id="BAP62570.1"/>
    </source>
</evidence>
<dbReference type="KEGG" id="mmao:MMOS7_04840"/>
<dbReference type="EMBL" id="AP011528">
    <property type="protein sequence ID" value="BAP62570.1"/>
    <property type="molecule type" value="Genomic_DNA"/>
</dbReference>
<dbReference type="GeneID" id="10981908"/>